<evidence type="ECO:0000256" key="6">
    <source>
        <dbReference type="ARBA" id="ARBA00022989"/>
    </source>
</evidence>
<evidence type="ECO:0000256" key="1">
    <source>
        <dbReference type="ARBA" id="ARBA00004651"/>
    </source>
</evidence>
<feature type="transmembrane region" description="Helical" evidence="8">
    <location>
        <begin position="319"/>
        <end position="344"/>
    </location>
</feature>
<keyword evidence="5 8" id="KW-0812">Transmembrane</keyword>
<evidence type="ECO:0000259" key="9">
    <source>
        <dbReference type="PROSITE" id="PS50850"/>
    </source>
</evidence>
<protein>
    <recommendedName>
        <fullName evidence="8">Bcr/CflA family efflux transporter</fullName>
    </recommendedName>
</protein>
<dbReference type="EMBL" id="RZNY01000004">
    <property type="protein sequence ID" value="RUT47508.1"/>
    <property type="molecule type" value="Genomic_DNA"/>
</dbReference>
<comment type="caution">
    <text evidence="10">The sequence shown here is derived from an EMBL/GenBank/DDBJ whole genome shotgun (WGS) entry which is preliminary data.</text>
</comment>
<feature type="transmembrane region" description="Helical" evidence="8">
    <location>
        <begin position="226"/>
        <end position="245"/>
    </location>
</feature>
<dbReference type="InterPro" id="IPR011701">
    <property type="entry name" value="MFS"/>
</dbReference>
<evidence type="ECO:0000256" key="3">
    <source>
        <dbReference type="ARBA" id="ARBA00022448"/>
    </source>
</evidence>
<evidence type="ECO:0000256" key="2">
    <source>
        <dbReference type="ARBA" id="ARBA00006236"/>
    </source>
</evidence>
<dbReference type="PRINTS" id="PR01035">
    <property type="entry name" value="TCRTETA"/>
</dbReference>
<dbReference type="NCBIfam" id="TIGR00710">
    <property type="entry name" value="efflux_Bcr_CflA"/>
    <property type="match status" value="1"/>
</dbReference>
<dbReference type="InterPro" id="IPR001958">
    <property type="entry name" value="Tet-R_TetA/multi-R_MdtG-like"/>
</dbReference>
<keyword evidence="11" id="KW-1185">Reference proteome</keyword>
<dbReference type="CDD" id="cd17320">
    <property type="entry name" value="MFS_MdfA_MDR_like"/>
    <property type="match status" value="1"/>
</dbReference>
<dbReference type="GO" id="GO:0042910">
    <property type="term" value="F:xenobiotic transmembrane transporter activity"/>
    <property type="evidence" value="ECO:0007669"/>
    <property type="project" value="InterPro"/>
</dbReference>
<reference evidence="10 11" key="1">
    <citation type="submission" date="2018-12" db="EMBL/GenBank/DDBJ databases">
        <authorList>
            <person name="Sun L."/>
            <person name="Chen Z."/>
        </authorList>
    </citation>
    <scope>NUCLEOTIDE SEQUENCE [LARGE SCALE GENOMIC DNA]</scope>
    <source>
        <strain evidence="10 11">DSM 15890</strain>
    </source>
</reference>
<feature type="transmembrane region" description="Helical" evidence="8">
    <location>
        <begin position="118"/>
        <end position="135"/>
    </location>
</feature>
<feature type="transmembrane region" description="Helical" evidence="8">
    <location>
        <begin position="265"/>
        <end position="286"/>
    </location>
</feature>
<feature type="transmembrane region" description="Helical" evidence="8">
    <location>
        <begin position="147"/>
        <end position="165"/>
    </location>
</feature>
<comment type="subcellular location">
    <subcellularLocation>
        <location evidence="1 8">Cell membrane</location>
        <topology evidence="1 8">Multi-pass membrane protein</topology>
    </subcellularLocation>
</comment>
<name>A0A3S1BQU8_9BACL</name>
<dbReference type="Proteomes" id="UP000279446">
    <property type="component" value="Unassembled WGS sequence"/>
</dbReference>
<dbReference type="InterPro" id="IPR036259">
    <property type="entry name" value="MFS_trans_sf"/>
</dbReference>
<dbReference type="GO" id="GO:0005886">
    <property type="term" value="C:plasma membrane"/>
    <property type="evidence" value="ECO:0007669"/>
    <property type="project" value="UniProtKB-SubCell"/>
</dbReference>
<keyword evidence="3 8" id="KW-0813">Transport</keyword>
<dbReference type="PANTHER" id="PTHR23502:SF132">
    <property type="entry name" value="POLYAMINE TRANSPORTER 2-RELATED"/>
    <property type="match status" value="1"/>
</dbReference>
<comment type="similarity">
    <text evidence="2 8">Belongs to the major facilitator superfamily. Bcr/CmlA family.</text>
</comment>
<keyword evidence="6 8" id="KW-1133">Transmembrane helix</keyword>
<feature type="transmembrane region" description="Helical" evidence="8">
    <location>
        <begin position="177"/>
        <end position="197"/>
    </location>
</feature>
<keyword evidence="4 8" id="KW-1003">Cell membrane</keyword>
<gene>
    <name evidence="10" type="ORF">EJP82_07325</name>
</gene>
<evidence type="ECO:0000256" key="8">
    <source>
        <dbReference type="RuleBase" id="RU365088"/>
    </source>
</evidence>
<evidence type="ECO:0000313" key="10">
    <source>
        <dbReference type="EMBL" id="RUT47508.1"/>
    </source>
</evidence>
<dbReference type="OrthoDB" id="9800416at2"/>
<sequence length="414" mass="43198">MSSNTSNPPNSKSPISSSKRMKSALILGSLSAFGPLCLDMYLPALPNLANELNTSASMAQLSLTACLLGLALGQLVAGPLSDVRGRRTPLIVALIIYAISSLLCVFAPSAWFLIGFRFIQGLAGAAGIVISRAVVRDMYSGTELTKFFSLLMLVNGAAPILAPLFGGQLLNFVSWRGVFVVLSLIGVAMLLAVLFGLPETLPKERRQSGGMNETLSTFRRLLRDRIFIGYCLAQGLVTAAMFGYISGSSFVLQNIFHVSEQMYSLIFAINGVGIIIASQTTGRLAGRFKESSLLAFGLGLAGVSSIALLTVILTGGGLIAILIPLFLIVSCVGIVGTSTFALAMNSQSKSAGSASALLGLLPYILGAAVAPLVGLGGDKTAVPMGIVIIVANLSAVICYLFVVRRAQVKLKAAS</sequence>
<dbReference type="Pfam" id="PF07690">
    <property type="entry name" value="MFS_1"/>
    <property type="match status" value="1"/>
</dbReference>
<feature type="domain" description="Major facilitator superfamily (MFS) profile" evidence="9">
    <location>
        <begin position="20"/>
        <end position="407"/>
    </location>
</feature>
<dbReference type="PANTHER" id="PTHR23502">
    <property type="entry name" value="MAJOR FACILITATOR SUPERFAMILY"/>
    <property type="match status" value="1"/>
</dbReference>
<feature type="transmembrane region" description="Helical" evidence="8">
    <location>
        <begin position="56"/>
        <end position="78"/>
    </location>
</feature>
<dbReference type="RefSeq" id="WP_127191386.1">
    <property type="nucleotide sequence ID" value="NZ_RZNY01000004.1"/>
</dbReference>
<feature type="transmembrane region" description="Helical" evidence="8">
    <location>
        <begin position="293"/>
        <end position="313"/>
    </location>
</feature>
<feature type="transmembrane region" description="Helical" evidence="8">
    <location>
        <begin position="24"/>
        <end position="44"/>
    </location>
</feature>
<feature type="transmembrane region" description="Helical" evidence="8">
    <location>
        <begin position="90"/>
        <end position="112"/>
    </location>
</feature>
<accession>A0A3S1BQU8</accession>
<dbReference type="InterPro" id="IPR020846">
    <property type="entry name" value="MFS_dom"/>
</dbReference>
<evidence type="ECO:0000256" key="4">
    <source>
        <dbReference type="ARBA" id="ARBA00022475"/>
    </source>
</evidence>
<evidence type="ECO:0000256" key="5">
    <source>
        <dbReference type="ARBA" id="ARBA00022692"/>
    </source>
</evidence>
<feature type="transmembrane region" description="Helical" evidence="8">
    <location>
        <begin position="356"/>
        <end position="375"/>
    </location>
</feature>
<keyword evidence="7 8" id="KW-0472">Membrane</keyword>
<dbReference type="AlphaFoldDB" id="A0A3S1BQU8"/>
<evidence type="ECO:0000256" key="7">
    <source>
        <dbReference type="ARBA" id="ARBA00023136"/>
    </source>
</evidence>
<dbReference type="PROSITE" id="PS50850">
    <property type="entry name" value="MFS"/>
    <property type="match status" value="1"/>
</dbReference>
<evidence type="ECO:0000313" key="11">
    <source>
        <dbReference type="Proteomes" id="UP000279446"/>
    </source>
</evidence>
<feature type="transmembrane region" description="Helical" evidence="8">
    <location>
        <begin position="381"/>
        <end position="402"/>
    </location>
</feature>
<dbReference type="GO" id="GO:1990961">
    <property type="term" value="P:xenobiotic detoxification by transmembrane export across the plasma membrane"/>
    <property type="evidence" value="ECO:0007669"/>
    <property type="project" value="InterPro"/>
</dbReference>
<proteinExistence type="inferred from homology"/>
<dbReference type="FunFam" id="1.20.1720.10:FF:000005">
    <property type="entry name" value="Bcr/CflA family efflux transporter"/>
    <property type="match status" value="1"/>
</dbReference>
<organism evidence="10 11">
    <name type="scientific">Paenibacillus anaericanus</name>
    <dbReference type="NCBI Taxonomy" id="170367"/>
    <lineage>
        <taxon>Bacteria</taxon>
        <taxon>Bacillati</taxon>
        <taxon>Bacillota</taxon>
        <taxon>Bacilli</taxon>
        <taxon>Bacillales</taxon>
        <taxon>Paenibacillaceae</taxon>
        <taxon>Paenibacillus</taxon>
    </lineage>
</organism>
<dbReference type="SUPFAM" id="SSF103473">
    <property type="entry name" value="MFS general substrate transporter"/>
    <property type="match status" value="1"/>
</dbReference>
<dbReference type="InterPro" id="IPR004812">
    <property type="entry name" value="Efflux_drug-R_Bcr/CmlA"/>
</dbReference>
<dbReference type="Gene3D" id="1.20.1720.10">
    <property type="entry name" value="Multidrug resistance protein D"/>
    <property type="match status" value="1"/>
</dbReference>